<gene>
    <name evidence="1" type="ORF">SAMN02745163_00451</name>
</gene>
<organism evidence="1 2">
    <name type="scientific">Clostridium cavendishii DSM 21758</name>
    <dbReference type="NCBI Taxonomy" id="1121302"/>
    <lineage>
        <taxon>Bacteria</taxon>
        <taxon>Bacillati</taxon>
        <taxon>Bacillota</taxon>
        <taxon>Clostridia</taxon>
        <taxon>Eubacteriales</taxon>
        <taxon>Clostridiaceae</taxon>
        <taxon>Clostridium</taxon>
    </lineage>
</organism>
<reference evidence="1 2" key="1">
    <citation type="submission" date="2016-11" db="EMBL/GenBank/DDBJ databases">
        <authorList>
            <person name="Jaros S."/>
            <person name="Januszkiewicz K."/>
            <person name="Wedrychowicz H."/>
        </authorList>
    </citation>
    <scope>NUCLEOTIDE SEQUENCE [LARGE SCALE GENOMIC DNA]</scope>
    <source>
        <strain evidence="1 2">DSM 21758</strain>
    </source>
</reference>
<evidence type="ECO:0000313" key="1">
    <source>
        <dbReference type="EMBL" id="SHI59635.1"/>
    </source>
</evidence>
<dbReference type="InterPro" id="IPR025906">
    <property type="entry name" value="YjfB_motility"/>
</dbReference>
<dbReference type="Proteomes" id="UP000184310">
    <property type="component" value="Unassembled WGS sequence"/>
</dbReference>
<dbReference type="OrthoDB" id="1924973at2"/>
<dbReference type="STRING" id="1121302.SAMN02745163_00451"/>
<dbReference type="EMBL" id="FQZB01000004">
    <property type="protein sequence ID" value="SHI59635.1"/>
    <property type="molecule type" value="Genomic_DNA"/>
</dbReference>
<dbReference type="AlphaFoldDB" id="A0A1M6CF26"/>
<accession>A0A1M6CF26</accession>
<dbReference type="Pfam" id="PF14070">
    <property type="entry name" value="YjfB_motility"/>
    <property type="match status" value="1"/>
</dbReference>
<dbReference type="RefSeq" id="WP_072984869.1">
    <property type="nucleotide sequence ID" value="NZ_FQZB01000004.1"/>
</dbReference>
<evidence type="ECO:0000313" key="2">
    <source>
        <dbReference type="Proteomes" id="UP000184310"/>
    </source>
</evidence>
<protein>
    <submittedName>
        <fullName evidence="1">Putative motility protein</fullName>
    </submittedName>
</protein>
<sequence length="59" mass="6336">MDIGALSVSMHQSALQDAVGISLLKMSMDTGKENANNMTKMIETCAIDPNRGQLLDVKV</sequence>
<name>A0A1M6CF26_9CLOT</name>
<keyword evidence="2" id="KW-1185">Reference proteome</keyword>
<proteinExistence type="predicted"/>